<proteinExistence type="predicted"/>
<comment type="caution">
    <text evidence="1">The sequence shown here is derived from an EMBL/GenBank/DDBJ whole genome shotgun (WGS) entry which is preliminary data.</text>
</comment>
<dbReference type="EMBL" id="BAZW01000003">
    <property type="protein sequence ID" value="GAO28602.1"/>
    <property type="molecule type" value="Genomic_DNA"/>
</dbReference>
<evidence type="ECO:0000313" key="1">
    <source>
        <dbReference type="EMBL" id="GAO28602.1"/>
    </source>
</evidence>
<sequence>MVLFNKVIYMGRVFSPFVISTFLLLVGFSGGMSAQMYEDTWQSVKTYPAQPGINLAVNNKYGSVLVTIWDRDSVKIEVTRKIFEKSRDRLNTLRDNIDIDYQVFSNGLSVETVFGSRHSSLVRDLREMANLSLSDSRSRIDYKIYLPAHANLKITNKYGNVVLPSMDGKVNVDLSNGDFQARDLNGEVNLTLAFGKAILGHLKKGVVSLNFVDFSGEHMEQLQLEGRSSEIKIQSVDVLDLTSRRDKVEVAKAGSVVADGYFSSLKFLEVERQASLKLTYGELTHMVLTHTIQQCDIVSQTCNVNLTLLNPLPYRARVRQTRGSISLPASVQKGETTSQMRNDLDFETFFFGRKDAANKFNINISDSELKINHQ</sequence>
<dbReference type="AlphaFoldDB" id="A0A0E9LSP8"/>
<reference evidence="1 2" key="1">
    <citation type="journal article" date="2015" name="Microbes Environ.">
        <title>Distribution and evolution of nitrogen fixation genes in the phylum bacteroidetes.</title>
        <authorList>
            <person name="Inoue J."/>
            <person name="Oshima K."/>
            <person name="Suda W."/>
            <person name="Sakamoto M."/>
            <person name="Iino T."/>
            <person name="Noda S."/>
            <person name="Hongoh Y."/>
            <person name="Hattori M."/>
            <person name="Ohkuma M."/>
        </authorList>
    </citation>
    <scope>NUCLEOTIDE SEQUENCE [LARGE SCALE GENOMIC DNA]</scope>
    <source>
        <strain evidence="1">JCM 15548</strain>
    </source>
</reference>
<gene>
    <name evidence="1" type="ORF">JCM15548_1719</name>
</gene>
<protein>
    <recommendedName>
        <fullName evidence="3">Adhesin domain-containing protein</fullName>
    </recommendedName>
</protein>
<evidence type="ECO:0008006" key="3">
    <source>
        <dbReference type="Google" id="ProtNLM"/>
    </source>
</evidence>
<dbReference type="Proteomes" id="UP000032900">
    <property type="component" value="Unassembled WGS sequence"/>
</dbReference>
<evidence type="ECO:0000313" key="2">
    <source>
        <dbReference type="Proteomes" id="UP000032900"/>
    </source>
</evidence>
<dbReference type="STRING" id="1236989.JCM15548_1719"/>
<name>A0A0E9LSP8_9BACT</name>
<accession>A0A0E9LSP8</accession>
<organism evidence="1 2">
    <name type="scientific">Geofilum rubicundum JCM 15548</name>
    <dbReference type="NCBI Taxonomy" id="1236989"/>
    <lineage>
        <taxon>Bacteria</taxon>
        <taxon>Pseudomonadati</taxon>
        <taxon>Bacteroidota</taxon>
        <taxon>Bacteroidia</taxon>
        <taxon>Marinilabiliales</taxon>
        <taxon>Marinilabiliaceae</taxon>
        <taxon>Geofilum</taxon>
    </lineage>
</organism>
<keyword evidence="2" id="KW-1185">Reference proteome</keyword>